<dbReference type="InterPro" id="IPR016024">
    <property type="entry name" value="ARM-type_fold"/>
</dbReference>
<protein>
    <recommendedName>
        <fullName evidence="5">EFR3-like protein</fullName>
    </recommendedName>
</protein>
<evidence type="ECO:0008006" key="5">
    <source>
        <dbReference type="Google" id="ProtNLM"/>
    </source>
</evidence>
<dbReference type="InterPro" id="IPR051851">
    <property type="entry name" value="EFR3_Homologs"/>
</dbReference>
<keyword evidence="4" id="KW-1185">Reference proteome</keyword>
<sequence>MCLSARCRVPCVLVGPCRPKWMRMVDNVYSGNPQVILPAKPIFFFQESNNQNKLIHYCLHQPDKLDRIAKYLYKRLSQDVNRRYDINMFIAIECINKLIQACHGQRLVLAQVFLRMVHLLLQTNRVDLQILAAKSFVEFSQIEDDVPNYLKEYNDLIDHFCSMAHASSPNIRERNKVRMAGIFGIQGVVRKTVGDQLHLDVVHGSNMDKIIPSLLLNIFERTVSYNYVAFILKQHSPSLCSYEPWSVSTPLLRPELDPNSEDPQEDPSQEAVFVFKDIVSRASHSNLKPVVISILTHLDNHKLWDPPDFPLLIFQYLLDSIENTQTAHGLVKQLVAHLSAHECDFTLPERTCMVQVIGLTVISLAKGAIGPDVFHNFNALLQILRASIDKTSLEAENLTDARSQTSSEERQFQEAIINTIAEFAKNLPDTQKIEILKFILNFEPMAKYHPESGVRPRPLIMVLLQTMLTVATQYRTVAISNALNSDFLNLLLRGVAVDRDPAIRIIVQKILHTLLDRHENTDRLLNVQVYTDQPLEAYFVWEEPSRQDILFMKKTGVLLTENIYHQLLDVTNKVDCLEHLFCTVGLVALELGADQVIAELFRLILAVQKKIVDEPPTLPIPHRCALHALLAGAMSLIVQLVNLPDLRNHVDEVILARKNIAPYLLPSLAFNRTNTTESYPAELELREELLFSADRVADALSTAGYDISALNAPYHPVYTKLYEPSVMQDPLINADHRDHKFCNSTNGPNFLDTPYTRNAPRPGSGFVDITRLSSRGLNDEFVYGLQNGGMEPARSESSYSLTDSLYSVADSAKITDDLLSFKNMRKIVTEINDGYRKRAELDDTRLLSQFNNAEAHDSRTLRMRLAEIFDEISFDSHPTAEANMGGGGGQRKLVPPKDSETDLDQIVNCVTPDLETGVVPRSVQPNYGQTRKVKRTPGGASFVEDRDYRSLFIN</sequence>
<accession>A0A8E0VE53</accession>
<feature type="region of interest" description="Disordered" evidence="2">
    <location>
        <begin position="877"/>
        <end position="898"/>
    </location>
</feature>
<evidence type="ECO:0000313" key="3">
    <source>
        <dbReference type="EMBL" id="KAA0184163.1"/>
    </source>
</evidence>
<dbReference type="PANTHER" id="PTHR12444">
    <property type="entry name" value="PROTEIN EFR3 HOMOLOG CMP44E"/>
    <property type="match status" value="1"/>
</dbReference>
<gene>
    <name evidence="3" type="ORF">FBUS_00737</name>
</gene>
<proteinExistence type="inferred from homology"/>
<dbReference type="PANTHER" id="PTHR12444:SF8">
    <property type="entry name" value="PROTEIN EFR3 HOMOLOG CMP44E"/>
    <property type="match status" value="1"/>
</dbReference>
<dbReference type="GO" id="GO:0072659">
    <property type="term" value="P:protein localization to plasma membrane"/>
    <property type="evidence" value="ECO:0007669"/>
    <property type="project" value="TreeGrafter"/>
</dbReference>
<dbReference type="Proteomes" id="UP000728185">
    <property type="component" value="Unassembled WGS sequence"/>
</dbReference>
<name>A0A8E0VE53_9TREM</name>
<dbReference type="SUPFAM" id="SSF48371">
    <property type="entry name" value="ARM repeat"/>
    <property type="match status" value="1"/>
</dbReference>
<dbReference type="AlphaFoldDB" id="A0A8E0VE53"/>
<evidence type="ECO:0000313" key="4">
    <source>
        <dbReference type="Proteomes" id="UP000728185"/>
    </source>
</evidence>
<dbReference type="GO" id="GO:0005886">
    <property type="term" value="C:plasma membrane"/>
    <property type="evidence" value="ECO:0007669"/>
    <property type="project" value="TreeGrafter"/>
</dbReference>
<evidence type="ECO:0000256" key="2">
    <source>
        <dbReference type="SAM" id="MobiDB-lite"/>
    </source>
</evidence>
<reference evidence="3" key="1">
    <citation type="submission" date="2019-05" db="EMBL/GenBank/DDBJ databases">
        <title>Annotation for the trematode Fasciolopsis buski.</title>
        <authorList>
            <person name="Choi Y.-J."/>
        </authorList>
    </citation>
    <scope>NUCLEOTIDE SEQUENCE</scope>
    <source>
        <strain evidence="3">HT</strain>
        <tissue evidence="3">Whole worm</tissue>
    </source>
</reference>
<dbReference type="EMBL" id="LUCM01011297">
    <property type="protein sequence ID" value="KAA0184163.1"/>
    <property type="molecule type" value="Genomic_DNA"/>
</dbReference>
<comment type="similarity">
    <text evidence="1">Belongs to the EFR3 family.</text>
</comment>
<dbReference type="InterPro" id="IPR049152">
    <property type="entry name" value="EFR3-like_ARM"/>
</dbReference>
<dbReference type="OrthoDB" id="19232at2759"/>
<dbReference type="Pfam" id="PF21052">
    <property type="entry name" value="EFR3_ARM"/>
    <property type="match status" value="1"/>
</dbReference>
<evidence type="ECO:0000256" key="1">
    <source>
        <dbReference type="ARBA" id="ARBA00010216"/>
    </source>
</evidence>
<comment type="caution">
    <text evidence="3">The sequence shown here is derived from an EMBL/GenBank/DDBJ whole genome shotgun (WGS) entry which is preliminary data.</text>
</comment>
<organism evidence="3 4">
    <name type="scientific">Fasciolopsis buskii</name>
    <dbReference type="NCBI Taxonomy" id="27845"/>
    <lineage>
        <taxon>Eukaryota</taxon>
        <taxon>Metazoa</taxon>
        <taxon>Spiralia</taxon>
        <taxon>Lophotrochozoa</taxon>
        <taxon>Platyhelminthes</taxon>
        <taxon>Trematoda</taxon>
        <taxon>Digenea</taxon>
        <taxon>Plagiorchiida</taxon>
        <taxon>Echinostomata</taxon>
        <taxon>Echinostomatoidea</taxon>
        <taxon>Fasciolidae</taxon>
        <taxon>Fasciolopsis</taxon>
    </lineage>
</organism>